<feature type="compositionally biased region" description="Low complexity" evidence="1">
    <location>
        <begin position="56"/>
        <end position="69"/>
    </location>
</feature>
<proteinExistence type="predicted"/>
<name>A0A9E7ZXC6_9HYPH</name>
<feature type="region of interest" description="Disordered" evidence="1">
    <location>
        <begin position="1"/>
        <end position="82"/>
    </location>
</feature>
<gene>
    <name evidence="2" type="ORF">NWE54_09465</name>
</gene>
<evidence type="ECO:0000313" key="2">
    <source>
        <dbReference type="EMBL" id="UZF88986.1"/>
    </source>
</evidence>
<protein>
    <recommendedName>
        <fullName evidence="3">TnsA endonuclease N-terminal domain-containing protein</fullName>
    </recommendedName>
</protein>
<feature type="compositionally biased region" description="Low complexity" evidence="1">
    <location>
        <begin position="19"/>
        <end position="45"/>
    </location>
</feature>
<evidence type="ECO:0000256" key="1">
    <source>
        <dbReference type="SAM" id="MobiDB-lite"/>
    </source>
</evidence>
<accession>A0A9E7ZXC6</accession>
<organism evidence="2">
    <name type="scientific">Bosea sp. NBC_00436</name>
    <dbReference type="NCBI Taxonomy" id="2969620"/>
    <lineage>
        <taxon>Bacteria</taxon>
        <taxon>Pseudomonadati</taxon>
        <taxon>Pseudomonadota</taxon>
        <taxon>Alphaproteobacteria</taxon>
        <taxon>Hyphomicrobiales</taxon>
        <taxon>Boseaceae</taxon>
        <taxon>Bosea</taxon>
    </lineage>
</organism>
<reference evidence="2" key="1">
    <citation type="submission" date="2022-08" db="EMBL/GenBank/DDBJ databases">
        <title>Complete Genome Sequences of 2 Bosea sp. soil isolates.</title>
        <authorList>
            <person name="Alvarez Arevalo M."/>
            <person name="Sterndorff E.B."/>
            <person name="Faurdal D."/>
            <person name="Joergensen T.S."/>
            <person name="Weber T."/>
        </authorList>
    </citation>
    <scope>NUCLEOTIDE SEQUENCE</scope>
    <source>
        <strain evidence="2">NBC_00436</strain>
    </source>
</reference>
<dbReference type="EMBL" id="CP102774">
    <property type="protein sequence ID" value="UZF88986.1"/>
    <property type="molecule type" value="Genomic_DNA"/>
</dbReference>
<sequence>MTKPKNSKIHYPIPPIQKSAAEPPDAAAPPADGANDNAPSAGAGPSKNLTPEARAARVWSAPSASVASRRPAKKSRGSFRGSIVNPRTNREIVFESTLERDLAYILPNLPTVVGIRDQVGPVEYVDEDGVVHNHTFDFVADHEGGTSTAIAVKPAHRVGPSGLEKTMELIGNQQPGFADRFVVRTGDHITRDRAANARLLHRALRGWNEADIADVMAVVSTLRGTVAIRAVVATSRTFGHGFMAVACLIAHGVLEHVGPGPISIESRVRLRRKTATNR</sequence>
<dbReference type="AlphaFoldDB" id="A0A9E7ZXC6"/>
<evidence type="ECO:0008006" key="3">
    <source>
        <dbReference type="Google" id="ProtNLM"/>
    </source>
</evidence>